<keyword evidence="2" id="KW-1133">Transmembrane helix</keyword>
<dbReference type="PROSITE" id="PS00018">
    <property type="entry name" value="EF_HAND_1"/>
    <property type="match status" value="1"/>
</dbReference>
<dbReference type="Proteomes" id="UP000183365">
    <property type="component" value="Unassembled WGS sequence"/>
</dbReference>
<dbReference type="AlphaFoldDB" id="A0A1L0B2X1"/>
<reference evidence="4" key="1">
    <citation type="submission" date="2016-11" db="EMBL/GenBank/DDBJ databases">
        <authorList>
            <person name="Guldener U."/>
        </authorList>
    </citation>
    <scope>NUCLEOTIDE SEQUENCE [LARGE SCALE GENOMIC DNA]</scope>
</reference>
<gene>
    <name evidence="3" type="ORF">HGUI_01491</name>
</gene>
<proteinExistence type="predicted"/>
<sequence>MAFSFNLNAIKENMFRPTALASGLPIFLIILNLINFESPLETNFIAILKSLSTWNFKVGNHKFIKLLIVFLLACNYERKKGTIRFGVILNLISVFSGLPYILIGKLFALNMEVQGLNYWNVILWLGLNLEDIAMFKKIDSLQKILVIKVIGLISLLLLGYDEFNWLISLTTTTVGLVYYFSPTIFDSKLNLKSELFLKIETLKYWTHSEHPYENKNLYSLLKIIHIDYLLEREILNKQHVGSELENQSAEHSLDFDEEGLLTKEELPEFKSKLEQLQELDELDVDTFALPPLAFNENMKPRSRKSTLTKQSSFTNSPKRSRKNTLKTEFDLKNNPNSPSKKARSRSNTIGKVE</sequence>
<feature type="transmembrane region" description="Helical" evidence="2">
    <location>
        <begin position="166"/>
        <end position="185"/>
    </location>
</feature>
<dbReference type="InterPro" id="IPR018247">
    <property type="entry name" value="EF_Hand_1_Ca_BS"/>
</dbReference>
<keyword evidence="2" id="KW-0812">Transmembrane</keyword>
<protein>
    <recommendedName>
        <fullName evidence="5">EF-hand domain-containing protein</fullName>
    </recommendedName>
</protein>
<evidence type="ECO:0000313" key="3">
    <source>
        <dbReference type="EMBL" id="SGZ39291.1"/>
    </source>
</evidence>
<keyword evidence="2" id="KW-0472">Membrane</keyword>
<feature type="compositionally biased region" description="Polar residues" evidence="1">
    <location>
        <begin position="307"/>
        <end position="317"/>
    </location>
</feature>
<feature type="region of interest" description="Disordered" evidence="1">
    <location>
        <begin position="295"/>
        <end position="353"/>
    </location>
</feature>
<accession>A0A1L0B2X1</accession>
<organism evidence="3 4">
    <name type="scientific">Hanseniaspora guilliermondii</name>
    <dbReference type="NCBI Taxonomy" id="56406"/>
    <lineage>
        <taxon>Eukaryota</taxon>
        <taxon>Fungi</taxon>
        <taxon>Dikarya</taxon>
        <taxon>Ascomycota</taxon>
        <taxon>Saccharomycotina</taxon>
        <taxon>Saccharomycetes</taxon>
        <taxon>Saccharomycodales</taxon>
        <taxon>Saccharomycodaceae</taxon>
        <taxon>Hanseniaspora</taxon>
    </lineage>
</organism>
<keyword evidence="4" id="KW-1185">Reference proteome</keyword>
<evidence type="ECO:0000256" key="2">
    <source>
        <dbReference type="SAM" id="Phobius"/>
    </source>
</evidence>
<dbReference type="OrthoDB" id="10257275at2759"/>
<dbReference type="VEuPathDB" id="FungiDB:HGUI_01491"/>
<name>A0A1L0B2X1_9ASCO</name>
<feature type="transmembrane region" description="Helical" evidence="2">
    <location>
        <begin position="85"/>
        <end position="103"/>
    </location>
</feature>
<feature type="transmembrane region" description="Helical" evidence="2">
    <location>
        <begin position="144"/>
        <end position="160"/>
    </location>
</feature>
<evidence type="ECO:0000256" key="1">
    <source>
        <dbReference type="SAM" id="MobiDB-lite"/>
    </source>
</evidence>
<feature type="transmembrane region" description="Helical" evidence="2">
    <location>
        <begin position="14"/>
        <end position="34"/>
    </location>
</feature>
<feature type="compositionally biased region" description="Polar residues" evidence="1">
    <location>
        <begin position="333"/>
        <end position="353"/>
    </location>
</feature>
<evidence type="ECO:0008006" key="5">
    <source>
        <dbReference type="Google" id="ProtNLM"/>
    </source>
</evidence>
<dbReference type="EMBL" id="FQNF01000020">
    <property type="protein sequence ID" value="SGZ39291.1"/>
    <property type="molecule type" value="Genomic_DNA"/>
</dbReference>
<evidence type="ECO:0000313" key="4">
    <source>
        <dbReference type="Proteomes" id="UP000183365"/>
    </source>
</evidence>